<dbReference type="GO" id="GO:0006596">
    <property type="term" value="P:polyamine biosynthetic process"/>
    <property type="evidence" value="ECO:0007669"/>
    <property type="project" value="InterPro"/>
</dbReference>
<dbReference type="GO" id="GO:0008836">
    <property type="term" value="F:diaminopimelate decarboxylase activity"/>
    <property type="evidence" value="ECO:0007669"/>
    <property type="project" value="TreeGrafter"/>
</dbReference>
<dbReference type="PRINTS" id="PR01182">
    <property type="entry name" value="ORNDCRBXLASE"/>
</dbReference>
<evidence type="ECO:0000259" key="4">
    <source>
        <dbReference type="Pfam" id="PF02784"/>
    </source>
</evidence>
<feature type="modified residue" description="N6-(pyridoxal phosphate)lysine" evidence="3">
    <location>
        <position position="86"/>
    </location>
</feature>
<dbReference type="Gene3D" id="2.40.37.10">
    <property type="entry name" value="Lyase, Ornithine Decarboxylase, Chain A, domain 1"/>
    <property type="match status" value="1"/>
</dbReference>
<dbReference type="Pfam" id="PF02784">
    <property type="entry name" value="Orn_Arg_deC_N"/>
    <property type="match status" value="1"/>
</dbReference>
<feature type="active site" description="Proton donor" evidence="3">
    <location>
        <position position="392"/>
    </location>
</feature>
<proteinExistence type="predicted"/>
<dbReference type="InterPro" id="IPR022653">
    <property type="entry name" value="De-COase2_pyr-phos_BS"/>
</dbReference>
<comment type="cofactor">
    <cofactor evidence="1 3">
        <name>pyridoxal 5'-phosphate</name>
        <dbReference type="ChEBI" id="CHEBI:597326"/>
    </cofactor>
</comment>
<gene>
    <name evidence="5" type="ORF">A2Y82_02110</name>
</gene>
<keyword evidence="2 3" id="KW-0663">Pyridoxal phosphate</keyword>
<organism evidence="5 6">
    <name type="scientific">Candidatus Buchananbacteria bacterium RBG_13_36_9</name>
    <dbReference type="NCBI Taxonomy" id="1797530"/>
    <lineage>
        <taxon>Bacteria</taxon>
        <taxon>Candidatus Buchananiibacteriota</taxon>
    </lineage>
</organism>
<dbReference type="SUPFAM" id="SSF50621">
    <property type="entry name" value="Alanine racemase C-terminal domain-like"/>
    <property type="match status" value="1"/>
</dbReference>
<dbReference type="InterPro" id="IPR009006">
    <property type="entry name" value="Ala_racemase/Decarboxylase_C"/>
</dbReference>
<dbReference type="PANTHER" id="PTHR43727">
    <property type="entry name" value="DIAMINOPIMELATE DECARBOXYLASE"/>
    <property type="match status" value="1"/>
</dbReference>
<dbReference type="PRINTS" id="PR01179">
    <property type="entry name" value="ODADCRBXLASE"/>
</dbReference>
<comment type="caution">
    <text evidence="5">The sequence shown here is derived from an EMBL/GenBank/DDBJ whole genome shotgun (WGS) entry which is preliminary data.</text>
</comment>
<dbReference type="AlphaFoldDB" id="A0A1G1XME9"/>
<protein>
    <recommendedName>
        <fullName evidence="4">Orn/DAP/Arg decarboxylase 2 N-terminal domain-containing protein</fullName>
    </recommendedName>
</protein>
<name>A0A1G1XME9_9BACT</name>
<accession>A0A1G1XME9</accession>
<reference evidence="5 6" key="1">
    <citation type="journal article" date="2016" name="Nat. Commun.">
        <title>Thousands of microbial genomes shed light on interconnected biogeochemical processes in an aquifer system.</title>
        <authorList>
            <person name="Anantharaman K."/>
            <person name="Brown C.T."/>
            <person name="Hug L.A."/>
            <person name="Sharon I."/>
            <person name="Castelle C.J."/>
            <person name="Probst A.J."/>
            <person name="Thomas B.C."/>
            <person name="Singh A."/>
            <person name="Wilkins M.J."/>
            <person name="Karaoz U."/>
            <person name="Brodie E.L."/>
            <person name="Williams K.H."/>
            <person name="Hubbard S.S."/>
            <person name="Banfield J.F."/>
        </authorList>
    </citation>
    <scope>NUCLEOTIDE SEQUENCE [LARGE SCALE GENOMIC DNA]</scope>
</reference>
<dbReference type="Proteomes" id="UP000176498">
    <property type="component" value="Unassembled WGS sequence"/>
</dbReference>
<evidence type="ECO:0000256" key="2">
    <source>
        <dbReference type="ARBA" id="ARBA00022898"/>
    </source>
</evidence>
<evidence type="ECO:0000313" key="6">
    <source>
        <dbReference type="Proteomes" id="UP000176498"/>
    </source>
</evidence>
<dbReference type="SUPFAM" id="SSF51419">
    <property type="entry name" value="PLP-binding barrel"/>
    <property type="match status" value="1"/>
</dbReference>
<dbReference type="InterPro" id="IPR029066">
    <property type="entry name" value="PLP-binding_barrel"/>
</dbReference>
<feature type="domain" description="Orn/DAP/Arg decarboxylase 2 N-terminal" evidence="4">
    <location>
        <begin position="64"/>
        <end position="332"/>
    </location>
</feature>
<dbReference type="PANTHER" id="PTHR43727:SF3">
    <property type="entry name" value="GROUP IV DECARBOXYLASE"/>
    <property type="match status" value="1"/>
</dbReference>
<dbReference type="PROSITE" id="PS00878">
    <property type="entry name" value="ODR_DC_2_1"/>
    <property type="match status" value="1"/>
</dbReference>
<dbReference type="InterPro" id="IPR000183">
    <property type="entry name" value="Orn/DAP/Arg_de-COase"/>
</dbReference>
<dbReference type="GO" id="GO:0009089">
    <property type="term" value="P:lysine biosynthetic process via diaminopimelate"/>
    <property type="evidence" value="ECO:0007669"/>
    <property type="project" value="TreeGrafter"/>
</dbReference>
<dbReference type="Gene3D" id="3.20.20.10">
    <property type="entry name" value="Alanine racemase"/>
    <property type="match status" value="1"/>
</dbReference>
<dbReference type="InterPro" id="IPR002433">
    <property type="entry name" value="Orn_de-COase"/>
</dbReference>
<evidence type="ECO:0000313" key="5">
    <source>
        <dbReference type="EMBL" id="OGY41209.1"/>
    </source>
</evidence>
<dbReference type="InterPro" id="IPR022644">
    <property type="entry name" value="De-COase2_N"/>
</dbReference>
<dbReference type="EMBL" id="MHHZ01000021">
    <property type="protein sequence ID" value="OGY41209.1"/>
    <property type="molecule type" value="Genomic_DNA"/>
</dbReference>
<evidence type="ECO:0000256" key="1">
    <source>
        <dbReference type="ARBA" id="ARBA00001933"/>
    </source>
</evidence>
<sequence length="443" mass="50215">MISNKLPVYKKIVSKLLAEKNSDESGQLLNVYHQALAMKTRVKKLTDKNQTPCYLFDPVGLEQSISEFKKAFDKYLPNHQDYYAMKANPFPELLKIILKRGLGLDVSSGRELQIALDYGAKKLIFTGPGKTEAELKFAVKHRDRVIILIDSFSELNRLAKLLKGKNIKIRAGVRVFTKFHGPWTKFGIDFKELAKFWQEAQKYPQLELQGIHCHMSWSESAKPFGEMIGEIGKYLKSNFSDEMKATLRFIDLGGGFCPEKTDGYYPWTIPQGEIIKIAAEYQGKKPEFAEKYYLTETANIISYAQGIALAIKNNFSGLKSCQYFFEPGRILATKAMHLVFRVIDVKSKDSVILDGGINMAGWESYLYNYCPVINLTHPAAKEIKVTLYGSLCAPDDILGFYCYASKISEGDLLIMPNQGAYTYTWAQNFIKAIPPVYNLKLNI</sequence>
<evidence type="ECO:0000256" key="3">
    <source>
        <dbReference type="PIRSR" id="PIRSR600183-50"/>
    </source>
</evidence>